<evidence type="ECO:0000256" key="1">
    <source>
        <dbReference type="SAM" id="MobiDB-lite"/>
    </source>
</evidence>
<organism evidence="2 3">
    <name type="scientific">Parnassius mnemosyne</name>
    <name type="common">clouded apollo</name>
    <dbReference type="NCBI Taxonomy" id="213953"/>
    <lineage>
        <taxon>Eukaryota</taxon>
        <taxon>Metazoa</taxon>
        <taxon>Ecdysozoa</taxon>
        <taxon>Arthropoda</taxon>
        <taxon>Hexapoda</taxon>
        <taxon>Insecta</taxon>
        <taxon>Pterygota</taxon>
        <taxon>Neoptera</taxon>
        <taxon>Endopterygota</taxon>
        <taxon>Lepidoptera</taxon>
        <taxon>Glossata</taxon>
        <taxon>Ditrysia</taxon>
        <taxon>Papilionoidea</taxon>
        <taxon>Papilionidae</taxon>
        <taxon>Parnassiinae</taxon>
        <taxon>Parnassini</taxon>
        <taxon>Parnassius</taxon>
        <taxon>Driopa</taxon>
    </lineage>
</organism>
<dbReference type="Proteomes" id="UP001314205">
    <property type="component" value="Unassembled WGS sequence"/>
</dbReference>
<keyword evidence="3" id="KW-1185">Reference proteome</keyword>
<name>A0AAV1LIC1_9NEOP</name>
<evidence type="ECO:0000313" key="2">
    <source>
        <dbReference type="EMBL" id="CAK1595133.1"/>
    </source>
</evidence>
<accession>A0AAV1LIC1</accession>
<feature type="region of interest" description="Disordered" evidence="1">
    <location>
        <begin position="1"/>
        <end position="55"/>
    </location>
</feature>
<reference evidence="2 3" key="1">
    <citation type="submission" date="2023-11" db="EMBL/GenBank/DDBJ databases">
        <authorList>
            <person name="Hedman E."/>
            <person name="Englund M."/>
            <person name="Stromberg M."/>
            <person name="Nyberg Akerstrom W."/>
            <person name="Nylinder S."/>
            <person name="Jareborg N."/>
            <person name="Kallberg Y."/>
            <person name="Kronander E."/>
        </authorList>
    </citation>
    <scope>NUCLEOTIDE SEQUENCE [LARGE SCALE GENOMIC DNA]</scope>
</reference>
<feature type="compositionally biased region" description="Low complexity" evidence="1">
    <location>
        <begin position="12"/>
        <end position="24"/>
    </location>
</feature>
<dbReference type="AlphaFoldDB" id="A0AAV1LIC1"/>
<gene>
    <name evidence="2" type="ORF">PARMNEM_LOCUS14655</name>
</gene>
<feature type="compositionally biased region" description="Low complexity" evidence="1">
    <location>
        <begin position="41"/>
        <end position="53"/>
    </location>
</feature>
<protein>
    <submittedName>
        <fullName evidence="2">Uncharacterized protein</fullName>
    </submittedName>
</protein>
<evidence type="ECO:0000313" key="3">
    <source>
        <dbReference type="Proteomes" id="UP001314205"/>
    </source>
</evidence>
<comment type="caution">
    <text evidence="2">The sequence shown here is derived from an EMBL/GenBank/DDBJ whole genome shotgun (WGS) entry which is preliminary data.</text>
</comment>
<proteinExistence type="predicted"/>
<sequence>MKISRQTTQAISTDTDTLSDTDSLYTPENDGQKSKPYTLHQSLPSSSSSSSQLLKDDAQKITSVMEPVPTISKRNTRKKWTSEMNEFILRTYLYLTMMETDTEGYLQPLHMKFIEPFPDMQNKYLSVDRLEIIKNDLQKQHNDIQANDYSMLQISISNNEETDTESLHLNAENHTENENENLHYREKIIAIDEMFAKALEFYANTKLKGNLYQSRGHQKN</sequence>
<dbReference type="EMBL" id="CAVLGL010000091">
    <property type="protein sequence ID" value="CAK1595133.1"/>
    <property type="molecule type" value="Genomic_DNA"/>
</dbReference>
<feature type="compositionally biased region" description="Polar residues" evidence="1">
    <location>
        <begin position="1"/>
        <end position="11"/>
    </location>
</feature>